<feature type="transmembrane region" description="Helical" evidence="6">
    <location>
        <begin position="222"/>
        <end position="239"/>
    </location>
</feature>
<evidence type="ECO:0000256" key="6">
    <source>
        <dbReference type="SAM" id="Phobius"/>
    </source>
</evidence>
<protein>
    <submittedName>
        <fullName evidence="7">Oligosaccharide flippase family protein</fullName>
    </submittedName>
</protein>
<organism evidence="7 8">
    <name type="scientific">Mucilaginibacter agri</name>
    <dbReference type="NCBI Taxonomy" id="2695265"/>
    <lineage>
        <taxon>Bacteria</taxon>
        <taxon>Pseudomonadati</taxon>
        <taxon>Bacteroidota</taxon>
        <taxon>Sphingobacteriia</taxon>
        <taxon>Sphingobacteriales</taxon>
        <taxon>Sphingobacteriaceae</taxon>
        <taxon>Mucilaginibacter</taxon>
    </lineage>
</organism>
<sequence>MEEKKKDRYWLKSAILTVLQSMSGVLLGFGSFYMLVRVLTKYEFGAWTLFTATTTILEFIRNGLVQSALIKFLAGASKEERPKIISASFTISGALTVFYVIISYGLAVFLSHLWKLPELQAMFLLFTLVFICSGFLTQFQSIEQSGFNFKGIFISTLIRQGGLFLYILVAYLGYAKMELINLVYVQIISTFISAVVSYFYVRNMFTIAMQWQKEWMLKLFNYGKYAFGTTISAMLSNSIDQMMLGGILSAASAGAYNVAVRITNLVEIPTSSIATIVFPQSASRMESQGKEAVKYLYEKSVGAVLAILMPGLIFLFFFAGWVVDIIAGQTYADTIPVLRVTVLYCILIPYGRQFGTVLDSMGKPKLTFIIVMISGFTNALLNYLLIKKLGVMGAAWATLASNIIGFVIAQIILKRELDINLGNTWRYAFGFYPEMYNKYVKPIFKKA</sequence>
<evidence type="ECO:0000256" key="5">
    <source>
        <dbReference type="ARBA" id="ARBA00023136"/>
    </source>
</evidence>
<keyword evidence="4 6" id="KW-1133">Transmembrane helix</keyword>
<evidence type="ECO:0000313" key="7">
    <source>
        <dbReference type="EMBL" id="NCD70806.1"/>
    </source>
</evidence>
<dbReference type="Pfam" id="PF13440">
    <property type="entry name" value="Polysacc_synt_3"/>
    <property type="match status" value="1"/>
</dbReference>
<reference evidence="7" key="2">
    <citation type="submission" date="2020-10" db="EMBL/GenBank/DDBJ databases">
        <title>Mucilaginibacter sp. nov., isolated from soil.</title>
        <authorList>
            <person name="Jeon C.O."/>
        </authorList>
    </citation>
    <scope>NUCLEOTIDE SEQUENCE</scope>
    <source>
        <strain evidence="7">R11</strain>
    </source>
</reference>
<proteinExistence type="predicted"/>
<evidence type="ECO:0000256" key="4">
    <source>
        <dbReference type="ARBA" id="ARBA00022989"/>
    </source>
</evidence>
<feature type="transmembrane region" description="Helical" evidence="6">
    <location>
        <begin position="84"/>
        <end position="107"/>
    </location>
</feature>
<dbReference type="Proteomes" id="UP000638732">
    <property type="component" value="Unassembled WGS sequence"/>
</dbReference>
<feature type="transmembrane region" description="Helical" evidence="6">
    <location>
        <begin position="179"/>
        <end position="201"/>
    </location>
</feature>
<accession>A0A965ZJJ2</accession>
<gene>
    <name evidence="7" type="ORF">GSY63_15685</name>
</gene>
<reference evidence="7" key="1">
    <citation type="submission" date="2020-01" db="EMBL/GenBank/DDBJ databases">
        <authorList>
            <person name="Seo Y.L."/>
        </authorList>
    </citation>
    <scope>NUCLEOTIDE SEQUENCE</scope>
    <source>
        <strain evidence="7">R11</strain>
    </source>
</reference>
<feature type="transmembrane region" description="Helical" evidence="6">
    <location>
        <begin position="119"/>
        <end position="139"/>
    </location>
</feature>
<feature type="transmembrane region" description="Helical" evidence="6">
    <location>
        <begin position="300"/>
        <end position="323"/>
    </location>
</feature>
<keyword evidence="5 6" id="KW-0472">Membrane</keyword>
<name>A0A965ZJJ2_9SPHI</name>
<feature type="transmembrane region" description="Helical" evidence="6">
    <location>
        <begin position="366"/>
        <end position="386"/>
    </location>
</feature>
<dbReference type="CDD" id="cd13128">
    <property type="entry name" value="MATE_Wzx_like"/>
    <property type="match status" value="1"/>
</dbReference>
<comment type="caution">
    <text evidence="7">The sequence shown here is derived from an EMBL/GenBank/DDBJ whole genome shotgun (WGS) entry which is preliminary data.</text>
</comment>
<evidence type="ECO:0000313" key="8">
    <source>
        <dbReference type="Proteomes" id="UP000638732"/>
    </source>
</evidence>
<feature type="transmembrane region" description="Helical" evidence="6">
    <location>
        <begin position="151"/>
        <end position="173"/>
    </location>
</feature>
<feature type="transmembrane region" description="Helical" evidence="6">
    <location>
        <begin position="9"/>
        <end position="32"/>
    </location>
</feature>
<evidence type="ECO:0000256" key="2">
    <source>
        <dbReference type="ARBA" id="ARBA00022475"/>
    </source>
</evidence>
<keyword evidence="8" id="KW-1185">Reference proteome</keyword>
<keyword evidence="3 6" id="KW-0812">Transmembrane</keyword>
<dbReference type="AlphaFoldDB" id="A0A965ZJJ2"/>
<feature type="transmembrane region" description="Helical" evidence="6">
    <location>
        <begin position="392"/>
        <end position="413"/>
    </location>
</feature>
<feature type="transmembrane region" description="Helical" evidence="6">
    <location>
        <begin position="335"/>
        <end position="354"/>
    </location>
</feature>
<dbReference type="EMBL" id="WWEO01000043">
    <property type="protein sequence ID" value="NCD70806.1"/>
    <property type="molecule type" value="Genomic_DNA"/>
</dbReference>
<dbReference type="GO" id="GO:0005886">
    <property type="term" value="C:plasma membrane"/>
    <property type="evidence" value="ECO:0007669"/>
    <property type="project" value="UniProtKB-SubCell"/>
</dbReference>
<comment type="subcellular location">
    <subcellularLocation>
        <location evidence="1">Cell membrane</location>
        <topology evidence="1">Multi-pass membrane protein</topology>
    </subcellularLocation>
</comment>
<dbReference type="PANTHER" id="PTHR30250">
    <property type="entry name" value="PST FAMILY PREDICTED COLANIC ACID TRANSPORTER"/>
    <property type="match status" value="1"/>
</dbReference>
<feature type="transmembrane region" description="Helical" evidence="6">
    <location>
        <begin position="44"/>
        <end position="64"/>
    </location>
</feature>
<dbReference type="RefSeq" id="WP_166586757.1">
    <property type="nucleotide sequence ID" value="NZ_WWEO01000043.1"/>
</dbReference>
<evidence type="ECO:0000256" key="1">
    <source>
        <dbReference type="ARBA" id="ARBA00004651"/>
    </source>
</evidence>
<dbReference type="InterPro" id="IPR050833">
    <property type="entry name" value="Poly_Biosynth_Transport"/>
</dbReference>
<evidence type="ECO:0000256" key="3">
    <source>
        <dbReference type="ARBA" id="ARBA00022692"/>
    </source>
</evidence>
<dbReference type="PANTHER" id="PTHR30250:SF11">
    <property type="entry name" value="O-ANTIGEN TRANSPORTER-RELATED"/>
    <property type="match status" value="1"/>
</dbReference>
<keyword evidence="2" id="KW-1003">Cell membrane</keyword>